<dbReference type="SUPFAM" id="SSF52540">
    <property type="entry name" value="P-loop containing nucleoside triphosphate hydrolases"/>
    <property type="match status" value="1"/>
</dbReference>
<dbReference type="NCBIfam" id="TIGR00150">
    <property type="entry name" value="T6A_YjeE"/>
    <property type="match status" value="1"/>
</dbReference>
<evidence type="ECO:0000256" key="4">
    <source>
        <dbReference type="ARBA" id="ARBA00022490"/>
    </source>
</evidence>
<dbReference type="GO" id="GO:0005737">
    <property type="term" value="C:cytoplasm"/>
    <property type="evidence" value="ECO:0007669"/>
    <property type="project" value="UniProtKB-SubCell"/>
</dbReference>
<evidence type="ECO:0000256" key="10">
    <source>
        <dbReference type="ARBA" id="ARBA00032441"/>
    </source>
</evidence>
<evidence type="ECO:0000256" key="9">
    <source>
        <dbReference type="ARBA" id="ARBA00022842"/>
    </source>
</evidence>
<comment type="subcellular location">
    <subcellularLocation>
        <location evidence="1">Cytoplasm</location>
    </subcellularLocation>
</comment>
<protein>
    <recommendedName>
        <fullName evidence="3">tRNA threonylcarbamoyladenosine biosynthesis protein TsaE</fullName>
    </recommendedName>
    <alternativeName>
        <fullName evidence="10">t(6)A37 threonylcarbamoyladenosine biosynthesis protein TsaE</fullName>
    </alternativeName>
</protein>
<reference evidence="11" key="1">
    <citation type="submission" date="2019-08" db="EMBL/GenBank/DDBJ databases">
        <authorList>
            <person name="Kucharzyk K."/>
            <person name="Murdoch R.W."/>
            <person name="Higgins S."/>
            <person name="Loffler F."/>
        </authorList>
    </citation>
    <scope>NUCLEOTIDE SEQUENCE</scope>
</reference>
<dbReference type="GO" id="GO:0046872">
    <property type="term" value="F:metal ion binding"/>
    <property type="evidence" value="ECO:0007669"/>
    <property type="project" value="UniProtKB-KW"/>
</dbReference>
<keyword evidence="8" id="KW-0067">ATP-binding</keyword>
<keyword evidence="6" id="KW-0479">Metal-binding</keyword>
<dbReference type="GO" id="GO:0005524">
    <property type="term" value="F:ATP binding"/>
    <property type="evidence" value="ECO:0007669"/>
    <property type="project" value="UniProtKB-KW"/>
</dbReference>
<dbReference type="InterPro" id="IPR027417">
    <property type="entry name" value="P-loop_NTPase"/>
</dbReference>
<organism evidence="11">
    <name type="scientific">bioreactor metagenome</name>
    <dbReference type="NCBI Taxonomy" id="1076179"/>
    <lineage>
        <taxon>unclassified sequences</taxon>
        <taxon>metagenomes</taxon>
        <taxon>ecological metagenomes</taxon>
    </lineage>
</organism>
<keyword evidence="9" id="KW-0460">Magnesium</keyword>
<proteinExistence type="inferred from homology"/>
<evidence type="ECO:0000256" key="6">
    <source>
        <dbReference type="ARBA" id="ARBA00022723"/>
    </source>
</evidence>
<sequence length="149" mass="16305">MLKTIVCKTESETEALGAALAKRLTPPAFVALYGDLGAGKTALVRGMGAVLGTSEVRSPTFTIVHEYQTNSRLIHFDAYRLADAEELFAIGFEEYLAEHAILVLEWAERVPEALPKERLDVFLEGSGEEARVLRLEPHGSAYESVVEGL</sequence>
<dbReference type="PANTHER" id="PTHR33540:SF2">
    <property type="entry name" value="TRNA THREONYLCARBAMOYLADENOSINE BIOSYNTHESIS PROTEIN TSAE"/>
    <property type="match status" value="1"/>
</dbReference>
<evidence type="ECO:0000313" key="11">
    <source>
        <dbReference type="EMBL" id="MPM51044.1"/>
    </source>
</evidence>
<evidence type="ECO:0000256" key="2">
    <source>
        <dbReference type="ARBA" id="ARBA00007599"/>
    </source>
</evidence>
<keyword evidence="4" id="KW-0963">Cytoplasm</keyword>
<gene>
    <name evidence="11" type="primary">tsaE_22</name>
    <name evidence="11" type="ORF">SDC9_97790</name>
</gene>
<dbReference type="AlphaFoldDB" id="A0A645AN62"/>
<dbReference type="Pfam" id="PF02367">
    <property type="entry name" value="TsaE"/>
    <property type="match status" value="1"/>
</dbReference>
<dbReference type="EMBL" id="VSSQ01013235">
    <property type="protein sequence ID" value="MPM51044.1"/>
    <property type="molecule type" value="Genomic_DNA"/>
</dbReference>
<accession>A0A645AN62</accession>
<dbReference type="GO" id="GO:0002949">
    <property type="term" value="P:tRNA threonylcarbamoyladenosine modification"/>
    <property type="evidence" value="ECO:0007669"/>
    <property type="project" value="InterPro"/>
</dbReference>
<keyword evidence="5" id="KW-0819">tRNA processing</keyword>
<evidence type="ECO:0000256" key="1">
    <source>
        <dbReference type="ARBA" id="ARBA00004496"/>
    </source>
</evidence>
<dbReference type="Gene3D" id="3.40.50.300">
    <property type="entry name" value="P-loop containing nucleotide triphosphate hydrolases"/>
    <property type="match status" value="1"/>
</dbReference>
<evidence type="ECO:0000256" key="7">
    <source>
        <dbReference type="ARBA" id="ARBA00022741"/>
    </source>
</evidence>
<evidence type="ECO:0000256" key="5">
    <source>
        <dbReference type="ARBA" id="ARBA00022694"/>
    </source>
</evidence>
<comment type="similarity">
    <text evidence="2">Belongs to the TsaE family.</text>
</comment>
<keyword evidence="7" id="KW-0547">Nucleotide-binding</keyword>
<dbReference type="InterPro" id="IPR003442">
    <property type="entry name" value="T6A_TsaE"/>
</dbReference>
<dbReference type="PANTHER" id="PTHR33540">
    <property type="entry name" value="TRNA THREONYLCARBAMOYLADENOSINE BIOSYNTHESIS PROTEIN TSAE"/>
    <property type="match status" value="1"/>
</dbReference>
<name>A0A645AN62_9ZZZZ</name>
<evidence type="ECO:0000256" key="3">
    <source>
        <dbReference type="ARBA" id="ARBA00019010"/>
    </source>
</evidence>
<evidence type="ECO:0000256" key="8">
    <source>
        <dbReference type="ARBA" id="ARBA00022840"/>
    </source>
</evidence>
<comment type="caution">
    <text evidence="11">The sequence shown here is derived from an EMBL/GenBank/DDBJ whole genome shotgun (WGS) entry which is preliminary data.</text>
</comment>